<dbReference type="AlphaFoldDB" id="A0A448T494"/>
<protein>
    <submittedName>
        <fullName evidence="2">Protein of uncharacterized function (DUF2681)</fullName>
    </submittedName>
</protein>
<organism evidence="2 3">
    <name type="scientific">Mannheimia haemolytica</name>
    <name type="common">Pasteurella haemolytica</name>
    <dbReference type="NCBI Taxonomy" id="75985"/>
    <lineage>
        <taxon>Bacteria</taxon>
        <taxon>Pseudomonadati</taxon>
        <taxon>Pseudomonadota</taxon>
        <taxon>Gammaproteobacteria</taxon>
        <taxon>Pasteurellales</taxon>
        <taxon>Pasteurellaceae</taxon>
        <taxon>Mannheimia</taxon>
    </lineage>
</organism>
<dbReference type="Pfam" id="PF10883">
    <property type="entry name" value="DUF2681"/>
    <property type="match status" value="1"/>
</dbReference>
<feature type="region of interest" description="Disordered" evidence="1">
    <location>
        <begin position="44"/>
        <end position="72"/>
    </location>
</feature>
<evidence type="ECO:0000313" key="3">
    <source>
        <dbReference type="Proteomes" id="UP000271188"/>
    </source>
</evidence>
<evidence type="ECO:0000256" key="1">
    <source>
        <dbReference type="SAM" id="MobiDB-lite"/>
    </source>
</evidence>
<gene>
    <name evidence="2" type="ORF">NCTC10643_00251</name>
</gene>
<dbReference type="Proteomes" id="UP000271188">
    <property type="component" value="Chromosome"/>
</dbReference>
<feature type="compositionally biased region" description="Low complexity" evidence="1">
    <location>
        <begin position="112"/>
        <end position="123"/>
    </location>
</feature>
<feature type="region of interest" description="Disordered" evidence="1">
    <location>
        <begin position="91"/>
        <end position="123"/>
    </location>
</feature>
<accession>A0A448T494</accession>
<evidence type="ECO:0000313" key="2">
    <source>
        <dbReference type="EMBL" id="VEI74751.1"/>
    </source>
</evidence>
<name>A0A448T494_MANHA</name>
<dbReference type="InterPro" id="IPR020274">
    <property type="entry name" value="Uncharacterised_HI1496"/>
</dbReference>
<feature type="compositionally biased region" description="Polar residues" evidence="1">
    <location>
        <begin position="61"/>
        <end position="72"/>
    </location>
</feature>
<proteinExistence type="predicted"/>
<dbReference type="RefSeq" id="WP_126301202.1">
    <property type="nucleotide sequence ID" value="NZ_LR134495.1"/>
</dbReference>
<feature type="compositionally biased region" description="Basic and acidic residues" evidence="1">
    <location>
        <begin position="44"/>
        <end position="60"/>
    </location>
</feature>
<sequence length="123" mass="13532">MMSLILSVVATVVVAGGYIFYKFRKANREIDRLFATVNRLESEKAEKEAKIQQQKAEVKNAKTQQKHTQNTARISSDAVDMQLHQHGYFRDDGLGLHGVPSAVSKPSGHGGDQTSDTSSQSDL</sequence>
<dbReference type="EMBL" id="LR134495">
    <property type="protein sequence ID" value="VEI74751.1"/>
    <property type="molecule type" value="Genomic_DNA"/>
</dbReference>
<reference evidence="2" key="1">
    <citation type="submission" date="2018-12" db="EMBL/GenBank/DDBJ databases">
        <authorList>
            <consortium name="Pathogen Informatics"/>
        </authorList>
    </citation>
    <scope>NUCLEOTIDE SEQUENCE [LARGE SCALE GENOMIC DNA]</scope>
    <source>
        <strain evidence="2">NCTC10643</strain>
    </source>
</reference>